<keyword evidence="10" id="KW-1185">Reference proteome</keyword>
<evidence type="ECO:0000313" key="10">
    <source>
        <dbReference type="Proteomes" id="UP001189429"/>
    </source>
</evidence>
<dbReference type="PANTHER" id="PTHR21461:SF69">
    <property type="entry name" value="GLYCOSYLTRANSFERASE FAMILY 92 PROTEIN"/>
    <property type="match status" value="1"/>
</dbReference>
<gene>
    <name evidence="9" type="ORF">PCOR1329_LOCUS69740</name>
</gene>
<feature type="region of interest" description="Disordered" evidence="8">
    <location>
        <begin position="379"/>
        <end position="398"/>
    </location>
</feature>
<proteinExistence type="inferred from homology"/>
<keyword evidence="7" id="KW-0472">Membrane</keyword>
<dbReference type="EMBL" id="CAUYUJ010019170">
    <property type="protein sequence ID" value="CAK0889089.1"/>
    <property type="molecule type" value="Genomic_DNA"/>
</dbReference>
<evidence type="ECO:0000313" key="9">
    <source>
        <dbReference type="EMBL" id="CAK0889089.1"/>
    </source>
</evidence>
<accession>A0ABN9WVA5</accession>
<dbReference type="Pfam" id="PF01697">
    <property type="entry name" value="Glyco_transf_92"/>
    <property type="match status" value="1"/>
</dbReference>
<evidence type="ECO:0000256" key="7">
    <source>
        <dbReference type="ARBA" id="ARBA00023136"/>
    </source>
</evidence>
<evidence type="ECO:0000256" key="3">
    <source>
        <dbReference type="ARBA" id="ARBA00022676"/>
    </source>
</evidence>
<evidence type="ECO:0000256" key="4">
    <source>
        <dbReference type="ARBA" id="ARBA00022679"/>
    </source>
</evidence>
<organism evidence="9 10">
    <name type="scientific">Prorocentrum cordatum</name>
    <dbReference type="NCBI Taxonomy" id="2364126"/>
    <lineage>
        <taxon>Eukaryota</taxon>
        <taxon>Sar</taxon>
        <taxon>Alveolata</taxon>
        <taxon>Dinophyceae</taxon>
        <taxon>Prorocentrales</taxon>
        <taxon>Prorocentraceae</taxon>
        <taxon>Prorocentrum</taxon>
    </lineage>
</organism>
<comment type="similarity">
    <text evidence="2">Belongs to the glycosyltransferase 92 family.</text>
</comment>
<evidence type="ECO:0000256" key="2">
    <source>
        <dbReference type="ARBA" id="ARBA00007647"/>
    </source>
</evidence>
<keyword evidence="3" id="KW-0328">Glycosyltransferase</keyword>
<reference evidence="9" key="1">
    <citation type="submission" date="2023-10" db="EMBL/GenBank/DDBJ databases">
        <authorList>
            <person name="Chen Y."/>
            <person name="Shah S."/>
            <person name="Dougan E. K."/>
            <person name="Thang M."/>
            <person name="Chan C."/>
        </authorList>
    </citation>
    <scope>NUCLEOTIDE SEQUENCE [LARGE SCALE GENOMIC DNA]</scope>
</reference>
<evidence type="ECO:0000256" key="8">
    <source>
        <dbReference type="SAM" id="MobiDB-lite"/>
    </source>
</evidence>
<keyword evidence="5" id="KW-0812">Transmembrane</keyword>
<evidence type="ECO:0008006" key="11">
    <source>
        <dbReference type="Google" id="ProtNLM"/>
    </source>
</evidence>
<dbReference type="PANTHER" id="PTHR21461">
    <property type="entry name" value="GLYCOSYLTRANSFERASE FAMILY 92 PROTEIN"/>
    <property type="match status" value="1"/>
</dbReference>
<comment type="caution">
    <text evidence="9">The sequence shown here is derived from an EMBL/GenBank/DDBJ whole genome shotgun (WGS) entry which is preliminary data.</text>
</comment>
<protein>
    <recommendedName>
        <fullName evidence="11">Glycosyltransferase family 92 protein</fullName>
    </recommendedName>
</protein>
<evidence type="ECO:0000256" key="5">
    <source>
        <dbReference type="ARBA" id="ARBA00022692"/>
    </source>
</evidence>
<evidence type="ECO:0000256" key="1">
    <source>
        <dbReference type="ARBA" id="ARBA00004167"/>
    </source>
</evidence>
<dbReference type="Proteomes" id="UP001189429">
    <property type="component" value="Unassembled WGS sequence"/>
</dbReference>
<sequence length="398" mass="43291">MTRGLLPHLCAAGAAGAWLRGGPAAGPGTADAGLVPSWERGFGQGQVVMDAFLYPDPSAPEPVLAAARRQCITTPHVMMVGTNTRKFMEEDGLTEFDCRFRLPDGGSSDVPGWFYSDKNRTCPGRSQNEQYAGRDHALACEVPSALLTEGFARAEVTLVRRDSGSAFSTPIVARGLMDGSAASAPLGRQRRFRLAVTNMYRNAGAQIATWLDWHIAKGVEHFFLYDNGSDEKDKVHLEPYENRGLVTRVPWAYCCKGDSNNVGQRGSMNHALMKFGQVADWLISLDQDEFLTSPSVNRSIPDILDEGNYDKPGVAISYSLIARGSCPVEPGSPAAVQMGAVLTSRDCPPTLTRRKYPGKYFVRPSSMYELGFLYTTPHPFHGPREGGGARRGAAGRRE</sequence>
<comment type="subcellular location">
    <subcellularLocation>
        <location evidence="1">Membrane</location>
        <topology evidence="1">Single-pass membrane protein</topology>
    </subcellularLocation>
</comment>
<evidence type="ECO:0000256" key="6">
    <source>
        <dbReference type="ARBA" id="ARBA00022989"/>
    </source>
</evidence>
<dbReference type="InterPro" id="IPR008166">
    <property type="entry name" value="Glyco_transf_92"/>
</dbReference>
<name>A0ABN9WVA5_9DINO</name>
<keyword evidence="4" id="KW-0808">Transferase</keyword>
<keyword evidence="6" id="KW-1133">Transmembrane helix</keyword>